<organism evidence="1 2">
    <name type="scientific">Methanosalsum zhilinae (strain DSM 4017 / NBRC 107636 / OCM 62 / WeN5)</name>
    <name type="common">Methanohalophilus zhilinae</name>
    <dbReference type="NCBI Taxonomy" id="679901"/>
    <lineage>
        <taxon>Archaea</taxon>
        <taxon>Methanobacteriati</taxon>
        <taxon>Methanobacteriota</taxon>
        <taxon>Stenosarchaea group</taxon>
        <taxon>Methanomicrobia</taxon>
        <taxon>Methanosarcinales</taxon>
        <taxon>Methanosarcinaceae</taxon>
        <taxon>Methanosalsum</taxon>
    </lineage>
</organism>
<proteinExistence type="predicted"/>
<protein>
    <submittedName>
        <fullName evidence="1">Uncharacterized protein</fullName>
    </submittedName>
</protein>
<reference evidence="1" key="1">
    <citation type="submission" date="2010-07" db="EMBL/GenBank/DDBJ databases">
        <title>The complete genome of Methanosalsum zhilinae DSM 4017.</title>
        <authorList>
            <consortium name="US DOE Joint Genome Institute (JGI-PGF)"/>
            <person name="Lucas S."/>
            <person name="Copeland A."/>
            <person name="Lapidus A."/>
            <person name="Glavina del Rio T."/>
            <person name="Dalin E."/>
            <person name="Tice H."/>
            <person name="Bruce D."/>
            <person name="Goodwin L."/>
            <person name="Pitluck S."/>
            <person name="Kyrpides N."/>
            <person name="Mavromatis K."/>
            <person name="Ovchinnikova G."/>
            <person name="Daligault H."/>
            <person name="Detter J.C."/>
            <person name="Han C."/>
            <person name="Tapia R."/>
            <person name="Larimer F."/>
            <person name="Land M."/>
            <person name="Hauser L."/>
            <person name="Markowitz V."/>
            <person name="Cheng J.-F."/>
            <person name="Hugenholtz P."/>
            <person name="Woyke T."/>
            <person name="Wu D."/>
            <person name="Spring S."/>
            <person name="Schueler E."/>
            <person name="Brambilla E."/>
            <person name="Klenk H.-P."/>
            <person name="Eisen J.A."/>
        </authorList>
    </citation>
    <scope>NUCLEOTIDE SEQUENCE</scope>
    <source>
        <strain evidence="1">DSM 4017</strain>
    </source>
</reference>
<gene>
    <name evidence="1" type="ordered locus">Mzhil_1293</name>
</gene>
<dbReference type="HOGENOM" id="CLU_396211_0_0_2"/>
<dbReference type="GeneID" id="10822929"/>
<name>F7XLU9_METZD</name>
<dbReference type="KEGG" id="mzh:Mzhil_1293"/>
<dbReference type="EMBL" id="CP002101">
    <property type="protein sequence ID" value="AEH61147.1"/>
    <property type="molecule type" value="Genomic_DNA"/>
</dbReference>
<accession>F7XLU9</accession>
<dbReference type="OrthoDB" id="387015at2157"/>
<keyword evidence="2" id="KW-1185">Reference proteome</keyword>
<dbReference type="RefSeq" id="WP_013898584.1">
    <property type="nucleotide sequence ID" value="NC_015676.1"/>
</dbReference>
<evidence type="ECO:0000313" key="1">
    <source>
        <dbReference type="EMBL" id="AEH61147.1"/>
    </source>
</evidence>
<dbReference type="Proteomes" id="UP000006622">
    <property type="component" value="Chromosome"/>
</dbReference>
<evidence type="ECO:0000313" key="2">
    <source>
        <dbReference type="Proteomes" id="UP000006622"/>
    </source>
</evidence>
<dbReference type="AlphaFoldDB" id="F7XLU9"/>
<sequence length="695" mass="81542">MKRSILIYREENIEISNAEIELVRQVYRNIRKNRRAGLIIDFSEDNNLLLRLIVSELMYKYYELKTPFAFITDSTGKRFVNESLKELRTKRDSSSLYRLLIQNPIKQNKVFDINRDTKNLKIFNYFIFFRVPNIFESLNEFYGHKVLILTKRDKNKVGDRIKSIVSDLKHSGWAYLEVSVKNKNKRQIEKDDVKISLIDDHDLSSLLKEILDALSNSNGSTNDIEALINFYFTLPIKLKSYNELQYEHTHNSNLEQLPSEQIAKNNKLCPRDSLMFNLLFQKMENHLLDTNLKFNHVLLRAKALNELGKTVSLLLPNRNYSEMFSEVIADTDYKNIIEADNIWYPELISRDVLMDEIIIDTIMIPFVPSNTVLDDVLTIAEDVIFVLYPEEVLILEHFTNMSQDDNIMHDSTEFNSNLKINQRGCSSTKTSKFTDLKKYMNNNFRDFKRGFHYTSYSGFLRSLDADDDIEEVSDLDDMNRSINYKIICAEGNIIESSSLEHVILFEKGFYSPIYASKLKKNQEFIVISSETKLKYLEREIESHRNNRLLSNMEYESLIGYIAEWKSALKSVLKEYELKEIYSKLNHDGYRYNYVTIKNWFKGLENDPKKSAINSILNTNTNIGPRDEETIKIFGEIFDLPQLIQNYRFISASMKHFRTNNRIAGRRAMKNIVMDLKQGNLELPKHKVKKITSKEQ</sequence>